<evidence type="ECO:0000313" key="4">
    <source>
        <dbReference type="Proteomes" id="UP001557484"/>
    </source>
</evidence>
<dbReference type="PANTHER" id="PTHR13420">
    <property type="entry name" value="UPF0235 PROTEIN C15ORF40"/>
    <property type="match status" value="1"/>
</dbReference>
<gene>
    <name evidence="3" type="ORF">AB4875_00750</name>
</gene>
<accession>A0ABV3TS84</accession>
<dbReference type="SMART" id="SM01152">
    <property type="entry name" value="DUF167"/>
    <property type="match status" value="1"/>
</dbReference>
<proteinExistence type="inferred from homology"/>
<sequence length="102" mass="10880">MAELPAFFRWHGGNLVLLCHIQPGASANEFAGQHGDRLKIRIRSVATDGKANACLIAFIAKEFGLSKQAVELTAGAQSRQKTLKISAPVNIPSALNIVITAQ</sequence>
<dbReference type="Proteomes" id="UP001557484">
    <property type="component" value="Unassembled WGS sequence"/>
</dbReference>
<dbReference type="EMBL" id="JBFRYB010000001">
    <property type="protein sequence ID" value="MEX1663989.1"/>
    <property type="molecule type" value="Genomic_DNA"/>
</dbReference>
<comment type="caution">
    <text evidence="3">The sequence shown here is derived from an EMBL/GenBank/DDBJ whole genome shotgun (WGS) entry which is preliminary data.</text>
</comment>
<dbReference type="NCBIfam" id="TIGR00251">
    <property type="entry name" value="DUF167 family protein"/>
    <property type="match status" value="1"/>
</dbReference>
<protein>
    <recommendedName>
        <fullName evidence="2">UPF0235 protein AB4875_00750</fullName>
    </recommendedName>
</protein>
<organism evidence="3 4">
    <name type="scientific">Zhongshania arctica</name>
    <dbReference type="NCBI Taxonomy" id="3238302"/>
    <lineage>
        <taxon>Bacteria</taxon>
        <taxon>Pseudomonadati</taxon>
        <taxon>Pseudomonadota</taxon>
        <taxon>Gammaproteobacteria</taxon>
        <taxon>Cellvibrionales</taxon>
        <taxon>Spongiibacteraceae</taxon>
        <taxon>Zhongshania</taxon>
    </lineage>
</organism>
<name>A0ABV3TS84_9GAMM</name>
<evidence type="ECO:0000256" key="1">
    <source>
        <dbReference type="ARBA" id="ARBA00010364"/>
    </source>
</evidence>
<dbReference type="InterPro" id="IPR036591">
    <property type="entry name" value="YggU-like_sf"/>
</dbReference>
<evidence type="ECO:0000313" key="3">
    <source>
        <dbReference type="EMBL" id="MEX1663989.1"/>
    </source>
</evidence>
<dbReference type="SUPFAM" id="SSF69786">
    <property type="entry name" value="YggU-like"/>
    <property type="match status" value="1"/>
</dbReference>
<dbReference type="RefSeq" id="WP_368374117.1">
    <property type="nucleotide sequence ID" value="NZ_JBFRYB010000001.1"/>
</dbReference>
<evidence type="ECO:0000256" key="2">
    <source>
        <dbReference type="HAMAP-Rule" id="MF_00634"/>
    </source>
</evidence>
<dbReference type="PANTHER" id="PTHR13420:SF7">
    <property type="entry name" value="UPF0235 PROTEIN C15ORF40"/>
    <property type="match status" value="1"/>
</dbReference>
<reference evidence="3 4" key="1">
    <citation type="journal article" date="2011" name="Int. J. Syst. Evol. Microbiol.">
        <title>Zhongshania antarctica gen. nov., sp. nov. and Zhongshania guokunii sp. nov., gammaproteobacteria respectively isolated from coastal attached (fast) ice and surface seawater of the Antarctic.</title>
        <authorList>
            <person name="Li H.J."/>
            <person name="Zhang X.Y."/>
            <person name="Chen C.X."/>
            <person name="Zhang Y.J."/>
            <person name="Gao Z.M."/>
            <person name="Yu Y."/>
            <person name="Chen X.L."/>
            <person name="Chen B."/>
            <person name="Zhang Y.Z."/>
        </authorList>
    </citation>
    <scope>NUCLEOTIDE SEQUENCE [LARGE SCALE GENOMIC DNA]</scope>
    <source>
        <strain evidence="3 4">R06B22</strain>
    </source>
</reference>
<comment type="similarity">
    <text evidence="1 2">Belongs to the UPF0235 family.</text>
</comment>
<dbReference type="InterPro" id="IPR003746">
    <property type="entry name" value="DUF167"/>
</dbReference>
<keyword evidence="4" id="KW-1185">Reference proteome</keyword>
<dbReference type="HAMAP" id="MF_00634">
    <property type="entry name" value="UPF0235"/>
    <property type="match status" value="1"/>
</dbReference>
<dbReference type="Gene3D" id="3.30.1200.10">
    <property type="entry name" value="YggU-like"/>
    <property type="match status" value="1"/>
</dbReference>
<dbReference type="Pfam" id="PF02594">
    <property type="entry name" value="DUF167"/>
    <property type="match status" value="1"/>
</dbReference>